<gene>
    <name evidence="1" type="ORF">NM688_g8100</name>
</gene>
<name>A0ACC1RXC0_9APHY</name>
<evidence type="ECO:0000313" key="1">
    <source>
        <dbReference type="EMBL" id="KAJ3527660.1"/>
    </source>
</evidence>
<evidence type="ECO:0000313" key="2">
    <source>
        <dbReference type="Proteomes" id="UP001148662"/>
    </source>
</evidence>
<sequence length="769" mass="86613">MDPLGATQFVLSAINYLKTAADKVKENKNECQRLCRHAGSLLDLIDRECKDGIPTSLKYRLSKLGNVLLDLSAAIEELSEASLFRRIITRDSISSRIQSAYTQISDAAKELNVLGIQIDLRRFQQENEDARRYDADETRQNFERILKNGDDVLMELQIQRRQMQEAMLCMHQYLANLPQTAAAERQVLENGMGVLQRRSGPMKVIPDAFVITSFDIIVHHDKKLGEGGFATVYEADWKGTKVAVKELERGVPPAVIQQEIDVWKRLHHPHILQFFGACNIAEPAFIVCALQANGDIVNHLRDNPDAGRRKLLHDASLGLVYLHDNNIIHGDLKGTNILVDEHGRACIADFGLSRIKVHSTTIRRTTNSSQYGTLRWMSPEAMMLGTSNKKTDIYSFGMTMYEVFTGAPPFARVPDVTLISIVHDRGMRPPRPDDQSVLEAGLDDEQWLLITQCWAQKPEERLTAEDVAGRLHRDVDLLEKDDEEIIDEASAPHIQSELVEVFNEDVSAEAQEDGLSDPLVSDDDLGPPDDDASPRGLDEIVPLPDTAADHETDAHSGITPNQDNPQPSIYSTDEKDEPYSSLKELQLTFSPRIVRTPDHYLNHRVVHFDDAGPSTIPPRGRSRDARGVVRFSSDDDEEHDLDILSTVATFNSPRSPLDSELLENNYTRKRRWGYWNRRGDHLVLRDATATSTSQKYYVVHAPSHLAYPSELSTYPSPWEGWINHHGHLIAHDPAVTEMPESVPHDGKPPVLPYKSFVRYTHDTSWVSVL</sequence>
<dbReference type="Proteomes" id="UP001148662">
    <property type="component" value="Unassembled WGS sequence"/>
</dbReference>
<protein>
    <submittedName>
        <fullName evidence="1">Uncharacterized protein</fullName>
    </submittedName>
</protein>
<proteinExistence type="predicted"/>
<dbReference type="EMBL" id="JANHOG010002073">
    <property type="protein sequence ID" value="KAJ3527660.1"/>
    <property type="molecule type" value="Genomic_DNA"/>
</dbReference>
<keyword evidence="2" id="KW-1185">Reference proteome</keyword>
<accession>A0ACC1RXC0</accession>
<reference evidence="1" key="1">
    <citation type="submission" date="2022-07" db="EMBL/GenBank/DDBJ databases">
        <title>Genome Sequence of Phlebia brevispora.</title>
        <authorList>
            <person name="Buettner E."/>
        </authorList>
    </citation>
    <scope>NUCLEOTIDE SEQUENCE</scope>
    <source>
        <strain evidence="1">MPL23</strain>
    </source>
</reference>
<organism evidence="1 2">
    <name type="scientific">Phlebia brevispora</name>
    <dbReference type="NCBI Taxonomy" id="194682"/>
    <lineage>
        <taxon>Eukaryota</taxon>
        <taxon>Fungi</taxon>
        <taxon>Dikarya</taxon>
        <taxon>Basidiomycota</taxon>
        <taxon>Agaricomycotina</taxon>
        <taxon>Agaricomycetes</taxon>
        <taxon>Polyporales</taxon>
        <taxon>Meruliaceae</taxon>
        <taxon>Phlebia</taxon>
    </lineage>
</organism>
<comment type="caution">
    <text evidence="1">The sequence shown here is derived from an EMBL/GenBank/DDBJ whole genome shotgun (WGS) entry which is preliminary data.</text>
</comment>